<dbReference type="Proteomes" id="UP000887575">
    <property type="component" value="Unassembled WGS sequence"/>
</dbReference>
<reference evidence="4" key="1">
    <citation type="submission" date="2024-02" db="UniProtKB">
        <authorList>
            <consortium name="WormBaseParasite"/>
        </authorList>
    </citation>
    <scope>IDENTIFICATION</scope>
</reference>
<evidence type="ECO:0000256" key="1">
    <source>
        <dbReference type="SAM" id="Phobius"/>
    </source>
</evidence>
<dbReference type="SUPFAM" id="SSF56436">
    <property type="entry name" value="C-type lectin-like"/>
    <property type="match status" value="1"/>
</dbReference>
<dbReference type="InterPro" id="IPR016187">
    <property type="entry name" value="CTDL_fold"/>
</dbReference>
<feature type="domain" description="C-type lectin" evidence="2">
    <location>
        <begin position="106"/>
        <end position="228"/>
    </location>
</feature>
<accession>A0AAF3EHE6</accession>
<dbReference type="Pfam" id="PF00059">
    <property type="entry name" value="Lectin_C"/>
    <property type="match status" value="1"/>
</dbReference>
<dbReference type="SMART" id="SM00034">
    <property type="entry name" value="CLECT"/>
    <property type="match status" value="1"/>
</dbReference>
<dbReference type="PANTHER" id="PTHR22803">
    <property type="entry name" value="MANNOSE, PHOSPHOLIPASE, LECTIN RECEPTOR RELATED"/>
    <property type="match status" value="1"/>
</dbReference>
<proteinExistence type="predicted"/>
<dbReference type="CDD" id="cd00037">
    <property type="entry name" value="CLECT"/>
    <property type="match status" value="1"/>
</dbReference>
<name>A0AAF3EHE6_9BILA</name>
<feature type="transmembrane region" description="Helical" evidence="1">
    <location>
        <begin position="49"/>
        <end position="71"/>
    </location>
</feature>
<keyword evidence="1" id="KW-0812">Transmembrane</keyword>
<dbReference type="WBParaSite" id="MBELARI_LOCUS13421">
    <property type="protein sequence ID" value="MBELARI_LOCUS13421"/>
    <property type="gene ID" value="MBELARI_LOCUS13421"/>
</dbReference>
<sequence>MKLVEIEKFWIFEPTILQLHTNHQFCRSEEPVREEDVLVLMKRTLRLQIFSWILLAFSLGSLGYNCFLIVLSAQLNVKNDELRGLNEKLGEQVKSLSLSGWDQSETTGHYYRLITNVTACQAFAECRARGGFLASIHSDEENRVANDFLRTGHYATSGIYEGVFVGAKRTGGLGVGEWVWLDGTPWNYTMWRKGEPSFAHTQENCLQLNVDLDANPAVEARWSAVSCDISFRVALCQKNNSL</sequence>
<keyword evidence="3" id="KW-1185">Reference proteome</keyword>
<evidence type="ECO:0000259" key="2">
    <source>
        <dbReference type="PROSITE" id="PS50041"/>
    </source>
</evidence>
<dbReference type="InterPro" id="IPR050111">
    <property type="entry name" value="C-type_lectin/snaclec_domain"/>
</dbReference>
<dbReference type="Gene3D" id="3.10.100.10">
    <property type="entry name" value="Mannose-Binding Protein A, subunit A"/>
    <property type="match status" value="1"/>
</dbReference>
<dbReference type="AlphaFoldDB" id="A0AAF3EHE6"/>
<dbReference type="PROSITE" id="PS50041">
    <property type="entry name" value="C_TYPE_LECTIN_2"/>
    <property type="match status" value="1"/>
</dbReference>
<evidence type="ECO:0000313" key="4">
    <source>
        <dbReference type="WBParaSite" id="MBELARI_LOCUS13421"/>
    </source>
</evidence>
<evidence type="ECO:0000313" key="3">
    <source>
        <dbReference type="Proteomes" id="UP000887575"/>
    </source>
</evidence>
<organism evidence="3 4">
    <name type="scientific">Mesorhabditis belari</name>
    <dbReference type="NCBI Taxonomy" id="2138241"/>
    <lineage>
        <taxon>Eukaryota</taxon>
        <taxon>Metazoa</taxon>
        <taxon>Ecdysozoa</taxon>
        <taxon>Nematoda</taxon>
        <taxon>Chromadorea</taxon>
        <taxon>Rhabditida</taxon>
        <taxon>Rhabditina</taxon>
        <taxon>Rhabditomorpha</taxon>
        <taxon>Rhabditoidea</taxon>
        <taxon>Rhabditidae</taxon>
        <taxon>Mesorhabditinae</taxon>
        <taxon>Mesorhabditis</taxon>
    </lineage>
</organism>
<dbReference type="InterPro" id="IPR001304">
    <property type="entry name" value="C-type_lectin-like"/>
</dbReference>
<dbReference type="InterPro" id="IPR016186">
    <property type="entry name" value="C-type_lectin-like/link_sf"/>
</dbReference>
<protein>
    <recommendedName>
        <fullName evidence="2">C-type lectin domain-containing protein</fullName>
    </recommendedName>
</protein>
<keyword evidence="1" id="KW-0472">Membrane</keyword>
<keyword evidence="1" id="KW-1133">Transmembrane helix</keyword>